<reference evidence="1 2" key="1">
    <citation type="submission" date="2024-04" db="EMBL/GenBank/DDBJ databases">
        <title>Tritrichomonas musculus Genome.</title>
        <authorList>
            <person name="Alves-Ferreira E."/>
            <person name="Grigg M."/>
            <person name="Lorenzi H."/>
            <person name="Galac M."/>
        </authorList>
    </citation>
    <scope>NUCLEOTIDE SEQUENCE [LARGE SCALE GENOMIC DNA]</scope>
    <source>
        <strain evidence="1 2">EAF2021</strain>
    </source>
</reference>
<name>A0ABR2JLV7_9EUKA</name>
<accession>A0ABR2JLV7</accession>
<protein>
    <submittedName>
        <fullName evidence="1">Uncharacterized protein</fullName>
    </submittedName>
</protein>
<comment type="caution">
    <text evidence="1">The sequence shown here is derived from an EMBL/GenBank/DDBJ whole genome shotgun (WGS) entry which is preliminary data.</text>
</comment>
<organism evidence="1 2">
    <name type="scientific">Tritrichomonas musculus</name>
    <dbReference type="NCBI Taxonomy" id="1915356"/>
    <lineage>
        <taxon>Eukaryota</taxon>
        <taxon>Metamonada</taxon>
        <taxon>Parabasalia</taxon>
        <taxon>Tritrichomonadida</taxon>
        <taxon>Tritrichomonadidae</taxon>
        <taxon>Tritrichomonas</taxon>
    </lineage>
</organism>
<proteinExistence type="predicted"/>
<dbReference type="EMBL" id="JAPFFF010000011">
    <property type="protein sequence ID" value="KAK8878227.1"/>
    <property type="molecule type" value="Genomic_DNA"/>
</dbReference>
<sequence length="191" mass="21518">MLHSLDSPLSVNSSPVAFHDFAKTSIDEVDKYNALNECSMLAYDLDYPHFDLDEDMNSILLSSSKGDFSEINGPSINNSNNSSISTSLNNFEFLPQMTFQDSFSLDSTQTEYEKVNTELFTSKLPDGIERKTQNMPILSQTNVKNIKKKSTHNNKPKKPIVLRPFVSVWAVEMCVKQLKEFQGCASSDDQE</sequence>
<dbReference type="Proteomes" id="UP001470230">
    <property type="component" value="Unassembled WGS sequence"/>
</dbReference>
<keyword evidence="2" id="KW-1185">Reference proteome</keyword>
<evidence type="ECO:0000313" key="1">
    <source>
        <dbReference type="EMBL" id="KAK8878227.1"/>
    </source>
</evidence>
<evidence type="ECO:0000313" key="2">
    <source>
        <dbReference type="Proteomes" id="UP001470230"/>
    </source>
</evidence>
<gene>
    <name evidence="1" type="ORF">M9Y10_004992</name>
</gene>